<dbReference type="InterPro" id="IPR052802">
    <property type="entry name" value="KNTC1"/>
</dbReference>
<dbReference type="Proteomes" id="UP000271974">
    <property type="component" value="Unassembled WGS sequence"/>
</dbReference>
<dbReference type="AlphaFoldDB" id="A0A433TA86"/>
<gene>
    <name evidence="2" type="ORF">EGW08_013724</name>
</gene>
<dbReference type="GO" id="GO:0007094">
    <property type="term" value="P:mitotic spindle assembly checkpoint signaling"/>
    <property type="evidence" value="ECO:0007669"/>
    <property type="project" value="TreeGrafter"/>
</dbReference>
<dbReference type="GO" id="GO:1903394">
    <property type="term" value="P:protein localization to kinetochore involved in kinetochore assembly"/>
    <property type="evidence" value="ECO:0007669"/>
    <property type="project" value="TreeGrafter"/>
</dbReference>
<dbReference type="GO" id="GO:0000070">
    <property type="term" value="P:mitotic sister chromatid segregation"/>
    <property type="evidence" value="ECO:0007669"/>
    <property type="project" value="TreeGrafter"/>
</dbReference>
<proteinExistence type="predicted"/>
<name>A0A433TA86_ELYCH</name>
<dbReference type="PANTHER" id="PTHR15688">
    <property type="entry name" value="KINETOCHORE-ASSOCIATED PROTEIN 1"/>
    <property type="match status" value="1"/>
</dbReference>
<feature type="domain" description="RZZ complex subunit KNTC1/ROD C-terminal" evidence="1">
    <location>
        <begin position="146"/>
        <end position="459"/>
    </location>
</feature>
<dbReference type="GO" id="GO:0005737">
    <property type="term" value="C:cytoplasm"/>
    <property type="evidence" value="ECO:0007669"/>
    <property type="project" value="TreeGrafter"/>
</dbReference>
<evidence type="ECO:0000313" key="2">
    <source>
        <dbReference type="EMBL" id="RUS78512.1"/>
    </source>
</evidence>
<dbReference type="PANTHER" id="PTHR15688:SF1">
    <property type="entry name" value="KINETOCHORE-ASSOCIATED PROTEIN 1"/>
    <property type="match status" value="1"/>
</dbReference>
<accession>A0A433TA86</accession>
<dbReference type="OrthoDB" id="343783at2759"/>
<dbReference type="EMBL" id="RQTK01000505">
    <property type="protein sequence ID" value="RUS78512.1"/>
    <property type="molecule type" value="Genomic_DNA"/>
</dbReference>
<keyword evidence="3" id="KW-1185">Reference proteome</keyword>
<dbReference type="Pfam" id="PF10493">
    <property type="entry name" value="Rod_C"/>
    <property type="match status" value="1"/>
</dbReference>
<organism evidence="2 3">
    <name type="scientific">Elysia chlorotica</name>
    <name type="common">Eastern emerald elysia</name>
    <name type="synonym">Sea slug</name>
    <dbReference type="NCBI Taxonomy" id="188477"/>
    <lineage>
        <taxon>Eukaryota</taxon>
        <taxon>Metazoa</taxon>
        <taxon>Spiralia</taxon>
        <taxon>Lophotrochozoa</taxon>
        <taxon>Mollusca</taxon>
        <taxon>Gastropoda</taxon>
        <taxon>Heterobranchia</taxon>
        <taxon>Euthyneura</taxon>
        <taxon>Panpulmonata</taxon>
        <taxon>Sacoglossa</taxon>
        <taxon>Placobranchoidea</taxon>
        <taxon>Plakobranchidae</taxon>
        <taxon>Elysia</taxon>
    </lineage>
</organism>
<reference evidence="2 3" key="1">
    <citation type="submission" date="2019-01" db="EMBL/GenBank/DDBJ databases">
        <title>A draft genome assembly of the solar-powered sea slug Elysia chlorotica.</title>
        <authorList>
            <person name="Cai H."/>
            <person name="Li Q."/>
            <person name="Fang X."/>
            <person name="Li J."/>
            <person name="Curtis N.E."/>
            <person name="Altenburger A."/>
            <person name="Shibata T."/>
            <person name="Feng M."/>
            <person name="Maeda T."/>
            <person name="Schwartz J.A."/>
            <person name="Shigenobu S."/>
            <person name="Lundholm N."/>
            <person name="Nishiyama T."/>
            <person name="Yang H."/>
            <person name="Hasebe M."/>
            <person name="Li S."/>
            <person name="Pierce S.K."/>
            <person name="Wang J."/>
        </authorList>
    </citation>
    <scope>NUCLEOTIDE SEQUENCE [LARGE SCALE GENOMIC DNA]</scope>
    <source>
        <strain evidence="2">EC2010</strain>
        <tissue evidence="2">Whole organism of an adult</tissue>
    </source>
</reference>
<protein>
    <recommendedName>
        <fullName evidence="1">RZZ complex subunit KNTC1/ROD C-terminal domain-containing protein</fullName>
    </recommendedName>
</protein>
<dbReference type="GO" id="GO:0005828">
    <property type="term" value="C:kinetochore microtubule"/>
    <property type="evidence" value="ECO:0007669"/>
    <property type="project" value="TreeGrafter"/>
</dbReference>
<evidence type="ECO:0000313" key="3">
    <source>
        <dbReference type="Proteomes" id="UP000271974"/>
    </source>
</evidence>
<dbReference type="InterPro" id="IPR019527">
    <property type="entry name" value="RZZ-complex_KNTC1/ROD_C"/>
</dbReference>
<dbReference type="GO" id="GO:1990423">
    <property type="term" value="C:RZZ complex"/>
    <property type="evidence" value="ECO:0007669"/>
    <property type="project" value="TreeGrafter"/>
</dbReference>
<evidence type="ECO:0000259" key="1">
    <source>
        <dbReference type="Pfam" id="PF10493"/>
    </source>
</evidence>
<sequence>MSRYCTMDIVHEFYKDFKLERACLESHLALYLQHFLPQHAELGLSVQLQAKNILRRMLDPLPLLRKLLQKTSPYDYTKLQFLLEEMQLHCGGGDTERGLQLLRYLDKYTRTCPPSEEERLKWGGSSLVDAEIVAGAEDVGLPNILPVESLTRLPYHMLMGTDAMTVIKFEVGMESLDAWLNMAHVLKIPRDNILLRAVINIMDKYISSQTSAPSSAPQLGMASLSEVPAEVSPEFPALLASMGRVMLMFKKKEHVVWCSNSMLQKLQNVEEKKLALKSCITFTQNWLDSTEEDEDRSSVQTSLNMFKKRLLVLSTQVALARAGLLEPLGPAAKQEGGDKMIRAIYGLASHVLDKTTDVNGAVDSIASLSQVDVDELRVSLLEEWLAAGGSDMTVDFEQTMTFDVTVCPSETDESEIISKVMLLLRSSSREACVEKLEEIVEEGCLSDPKDQVRASFCLLQSQYHSSGL</sequence>
<dbReference type="STRING" id="188477.A0A433TA86"/>
<comment type="caution">
    <text evidence="2">The sequence shown here is derived from an EMBL/GenBank/DDBJ whole genome shotgun (WGS) entry which is preliminary data.</text>
</comment>
<dbReference type="GO" id="GO:0031267">
    <property type="term" value="F:small GTPase binding"/>
    <property type="evidence" value="ECO:0007669"/>
    <property type="project" value="TreeGrafter"/>
</dbReference>